<dbReference type="GO" id="GO:0006281">
    <property type="term" value="P:DNA repair"/>
    <property type="evidence" value="ECO:0007669"/>
    <property type="project" value="UniProtKB-KW"/>
</dbReference>
<keyword evidence="3" id="KW-0515">Mutator protein</keyword>
<gene>
    <name evidence="15" type="primary">dinB_18</name>
    <name evidence="15" type="ORF">GALL_447710</name>
</gene>
<keyword evidence="8" id="KW-0227">DNA damage</keyword>
<organism evidence="15">
    <name type="scientific">mine drainage metagenome</name>
    <dbReference type="NCBI Taxonomy" id="410659"/>
    <lineage>
        <taxon>unclassified sequences</taxon>
        <taxon>metagenomes</taxon>
        <taxon>ecological metagenomes</taxon>
    </lineage>
</organism>
<evidence type="ECO:0000256" key="10">
    <source>
        <dbReference type="ARBA" id="ARBA00022932"/>
    </source>
</evidence>
<keyword evidence="11" id="KW-0234">DNA repair</keyword>
<dbReference type="Pfam" id="PF21999">
    <property type="entry name" value="IMS_HHH_1"/>
    <property type="match status" value="1"/>
</dbReference>
<dbReference type="GO" id="GO:0006260">
    <property type="term" value="P:DNA replication"/>
    <property type="evidence" value="ECO:0007669"/>
    <property type="project" value="UniProtKB-KW"/>
</dbReference>
<dbReference type="InterPro" id="IPR050116">
    <property type="entry name" value="DNA_polymerase-Y"/>
</dbReference>
<evidence type="ECO:0000256" key="4">
    <source>
        <dbReference type="ARBA" id="ARBA00022679"/>
    </source>
</evidence>
<feature type="domain" description="DNA polymerase Y-family little finger" evidence="13">
    <location>
        <begin position="87"/>
        <end position="191"/>
    </location>
</feature>
<evidence type="ECO:0000256" key="11">
    <source>
        <dbReference type="ARBA" id="ARBA00023204"/>
    </source>
</evidence>
<reference evidence="15" key="1">
    <citation type="submission" date="2016-10" db="EMBL/GenBank/DDBJ databases">
        <title>Sequence of Gallionella enrichment culture.</title>
        <authorList>
            <person name="Poehlein A."/>
            <person name="Muehling M."/>
            <person name="Daniel R."/>
        </authorList>
    </citation>
    <scope>NUCLEOTIDE SEQUENCE</scope>
</reference>
<evidence type="ECO:0000259" key="14">
    <source>
        <dbReference type="Pfam" id="PF21999"/>
    </source>
</evidence>
<dbReference type="GO" id="GO:0003684">
    <property type="term" value="F:damaged DNA binding"/>
    <property type="evidence" value="ECO:0007669"/>
    <property type="project" value="InterPro"/>
</dbReference>
<dbReference type="SUPFAM" id="SSF56672">
    <property type="entry name" value="DNA/RNA polymerases"/>
    <property type="match status" value="1"/>
</dbReference>
<keyword evidence="6" id="KW-0235">DNA replication</keyword>
<dbReference type="InterPro" id="IPR043502">
    <property type="entry name" value="DNA/RNA_pol_sf"/>
</dbReference>
<dbReference type="Pfam" id="PF11799">
    <property type="entry name" value="IMS_C"/>
    <property type="match status" value="1"/>
</dbReference>
<sequence>MNKPDGLTVIAEGDIADKVWPLPVRKLLGVGPKTEARLTTLGVTTIGALAATPLPTLQHNFGEAHGRYLHEAAQGIDETPLITAWEPHSFGRQITFQKDIIGTRMIAKQLNTLVETVLDDAREGGYLAKTVTVRIRFSDFKTLSRQVTLPRPSSARRTIARTARECLKRIASVKKVRLIGVRLSGLAPLDHRMGHEPSPVAASAA</sequence>
<dbReference type="InterPro" id="IPR017961">
    <property type="entry name" value="DNA_pol_Y-fam_little_finger"/>
</dbReference>
<evidence type="ECO:0000256" key="7">
    <source>
        <dbReference type="ARBA" id="ARBA00022723"/>
    </source>
</evidence>
<dbReference type="AlphaFoldDB" id="A0A1J5PQ24"/>
<dbReference type="SUPFAM" id="SSF100879">
    <property type="entry name" value="Lesion bypass DNA polymerase (Y-family), little finger domain"/>
    <property type="match status" value="1"/>
</dbReference>
<comment type="caution">
    <text evidence="15">The sequence shown here is derived from an EMBL/GenBank/DDBJ whole genome shotgun (WGS) entry which is preliminary data.</text>
</comment>
<keyword evidence="7" id="KW-0479">Metal-binding</keyword>
<dbReference type="GO" id="GO:0003887">
    <property type="term" value="F:DNA-directed DNA polymerase activity"/>
    <property type="evidence" value="ECO:0007669"/>
    <property type="project" value="UniProtKB-KW"/>
</dbReference>
<dbReference type="Gene3D" id="1.10.150.20">
    <property type="entry name" value="5' to 3' exonuclease, C-terminal subdomain"/>
    <property type="match status" value="1"/>
</dbReference>
<accession>A0A1J5PQ24</accession>
<evidence type="ECO:0000256" key="3">
    <source>
        <dbReference type="ARBA" id="ARBA00022457"/>
    </source>
</evidence>
<evidence type="ECO:0000256" key="5">
    <source>
        <dbReference type="ARBA" id="ARBA00022695"/>
    </source>
</evidence>
<evidence type="ECO:0000313" key="15">
    <source>
        <dbReference type="EMBL" id="OIQ73593.1"/>
    </source>
</evidence>
<evidence type="ECO:0000256" key="8">
    <source>
        <dbReference type="ARBA" id="ARBA00022763"/>
    </source>
</evidence>
<comment type="catalytic activity">
    <reaction evidence="12">
        <text>DNA(n) + a 2'-deoxyribonucleoside 5'-triphosphate = DNA(n+1) + diphosphate</text>
        <dbReference type="Rhea" id="RHEA:22508"/>
        <dbReference type="Rhea" id="RHEA-COMP:17339"/>
        <dbReference type="Rhea" id="RHEA-COMP:17340"/>
        <dbReference type="ChEBI" id="CHEBI:33019"/>
        <dbReference type="ChEBI" id="CHEBI:61560"/>
        <dbReference type="ChEBI" id="CHEBI:173112"/>
        <dbReference type="EC" id="2.7.7.7"/>
    </reaction>
</comment>
<dbReference type="FunFam" id="3.30.1490.100:FF:000004">
    <property type="entry name" value="DNA polymerase IV"/>
    <property type="match status" value="1"/>
</dbReference>
<dbReference type="InterPro" id="IPR053848">
    <property type="entry name" value="IMS_HHH_1"/>
</dbReference>
<name>A0A1J5PQ24_9ZZZZ</name>
<evidence type="ECO:0000256" key="9">
    <source>
        <dbReference type="ARBA" id="ARBA00022842"/>
    </source>
</evidence>
<dbReference type="Gene3D" id="3.30.1490.100">
    <property type="entry name" value="DNA polymerase, Y-family, little finger domain"/>
    <property type="match status" value="1"/>
</dbReference>
<protein>
    <recommendedName>
        <fullName evidence="2">DNA-directed DNA polymerase</fullName>
        <ecNumber evidence="2">2.7.7.7</ecNumber>
    </recommendedName>
</protein>
<dbReference type="GO" id="GO:0046872">
    <property type="term" value="F:metal ion binding"/>
    <property type="evidence" value="ECO:0007669"/>
    <property type="project" value="UniProtKB-KW"/>
</dbReference>
<dbReference type="InterPro" id="IPR036775">
    <property type="entry name" value="DNA_pol_Y-fam_lit_finger_sf"/>
</dbReference>
<dbReference type="GO" id="GO:0042276">
    <property type="term" value="P:error-prone translesion synthesis"/>
    <property type="evidence" value="ECO:0007669"/>
    <property type="project" value="TreeGrafter"/>
</dbReference>
<dbReference type="PANTHER" id="PTHR11076:SF33">
    <property type="entry name" value="DNA POLYMERASE KAPPA"/>
    <property type="match status" value="1"/>
</dbReference>
<evidence type="ECO:0000256" key="12">
    <source>
        <dbReference type="ARBA" id="ARBA00049244"/>
    </source>
</evidence>
<dbReference type="EMBL" id="MLJW01002810">
    <property type="protein sequence ID" value="OIQ73593.1"/>
    <property type="molecule type" value="Genomic_DNA"/>
</dbReference>
<dbReference type="EC" id="2.7.7.7" evidence="2"/>
<comment type="similarity">
    <text evidence="1">Belongs to the DNA polymerase type-Y family.</text>
</comment>
<keyword evidence="5 15" id="KW-0548">Nucleotidyltransferase</keyword>
<evidence type="ECO:0000259" key="13">
    <source>
        <dbReference type="Pfam" id="PF11799"/>
    </source>
</evidence>
<dbReference type="PANTHER" id="PTHR11076">
    <property type="entry name" value="DNA REPAIR POLYMERASE UMUC / TRANSFERASE FAMILY MEMBER"/>
    <property type="match status" value="1"/>
</dbReference>
<evidence type="ECO:0000256" key="1">
    <source>
        <dbReference type="ARBA" id="ARBA00010945"/>
    </source>
</evidence>
<proteinExistence type="inferred from homology"/>
<feature type="domain" description="DNA polymerase IV/DNA polymerase iota-like thumb" evidence="14">
    <location>
        <begin position="27"/>
        <end position="77"/>
    </location>
</feature>
<evidence type="ECO:0000256" key="6">
    <source>
        <dbReference type="ARBA" id="ARBA00022705"/>
    </source>
</evidence>
<evidence type="ECO:0000256" key="2">
    <source>
        <dbReference type="ARBA" id="ARBA00012417"/>
    </source>
</evidence>
<keyword evidence="10" id="KW-0239">DNA-directed DNA polymerase</keyword>
<keyword evidence="9" id="KW-0460">Magnesium</keyword>
<keyword evidence="4 15" id="KW-0808">Transferase</keyword>